<protein>
    <submittedName>
        <fullName evidence="1">Uncharacterized protein</fullName>
    </submittedName>
</protein>
<dbReference type="Proteomes" id="UP000075880">
    <property type="component" value="Unassembled WGS sequence"/>
</dbReference>
<dbReference type="AlphaFoldDB" id="A0AAG5D9L9"/>
<name>A0AAG5D9L9_ANOAO</name>
<evidence type="ECO:0000313" key="1">
    <source>
        <dbReference type="EnsemblMetazoa" id="ENSAATROPP007574"/>
    </source>
</evidence>
<dbReference type="EnsemblMetazoa" id="ENSAATROPT008416">
    <property type="protein sequence ID" value="ENSAATROPP007574"/>
    <property type="gene ID" value="ENSAATROPG006861"/>
</dbReference>
<accession>A0AAG5D9L9</accession>
<keyword evidence="2" id="KW-1185">Reference proteome</keyword>
<evidence type="ECO:0000313" key="2">
    <source>
        <dbReference type="Proteomes" id="UP000075880"/>
    </source>
</evidence>
<organism evidence="1 2">
    <name type="scientific">Anopheles atroparvus</name>
    <name type="common">European mosquito</name>
    <dbReference type="NCBI Taxonomy" id="41427"/>
    <lineage>
        <taxon>Eukaryota</taxon>
        <taxon>Metazoa</taxon>
        <taxon>Ecdysozoa</taxon>
        <taxon>Arthropoda</taxon>
        <taxon>Hexapoda</taxon>
        <taxon>Insecta</taxon>
        <taxon>Pterygota</taxon>
        <taxon>Neoptera</taxon>
        <taxon>Endopterygota</taxon>
        <taxon>Diptera</taxon>
        <taxon>Nematocera</taxon>
        <taxon>Culicoidea</taxon>
        <taxon>Culicidae</taxon>
        <taxon>Anophelinae</taxon>
        <taxon>Anopheles</taxon>
    </lineage>
</organism>
<sequence length="30" mass="3586">MTSGFETMQPCSTCKHNLFRKKKQMLYAYL</sequence>
<proteinExistence type="predicted"/>
<reference evidence="1" key="1">
    <citation type="submission" date="2024-04" db="UniProtKB">
        <authorList>
            <consortium name="EnsemblMetazoa"/>
        </authorList>
    </citation>
    <scope>IDENTIFICATION</scope>
    <source>
        <strain evidence="1">EBRO</strain>
    </source>
</reference>